<feature type="repeat" description="WD" evidence="5">
    <location>
        <begin position="731"/>
        <end position="772"/>
    </location>
</feature>
<dbReference type="PROSITE" id="PS50082">
    <property type="entry name" value="WD_REPEATS_2"/>
    <property type="match status" value="3"/>
</dbReference>
<feature type="region of interest" description="Disordered" evidence="6">
    <location>
        <begin position="299"/>
        <end position="348"/>
    </location>
</feature>
<feature type="repeat" description="WD" evidence="5">
    <location>
        <begin position="618"/>
        <end position="653"/>
    </location>
</feature>
<accession>A0A151LKS5</accession>
<organism evidence="8 9">
    <name type="scientific">Plasmodium gaboni</name>
    <dbReference type="NCBI Taxonomy" id="647221"/>
    <lineage>
        <taxon>Eukaryota</taxon>
        <taxon>Sar</taxon>
        <taxon>Alveolata</taxon>
        <taxon>Apicomplexa</taxon>
        <taxon>Aconoidasida</taxon>
        <taxon>Haemosporida</taxon>
        <taxon>Plasmodiidae</taxon>
        <taxon>Plasmodium</taxon>
        <taxon>Plasmodium (Laverania)</taxon>
    </lineage>
</organism>
<dbReference type="PANTHER" id="PTHR19854:SF15">
    <property type="entry name" value="TRANSDUCIN BETA-LIKE PROTEIN 3"/>
    <property type="match status" value="1"/>
</dbReference>
<dbReference type="Pfam" id="PF00400">
    <property type="entry name" value="WD40"/>
    <property type="match status" value="3"/>
</dbReference>
<comment type="caution">
    <text evidence="8">The sequence shown here is derived from an EMBL/GenBank/DDBJ whole genome shotgun (WGS) entry which is preliminary data.</text>
</comment>
<sequence>MSIISNIEIQKKFFDFYEGDKNVYFCKEYEAFLCLCDNNLYCFKIDEEKNSKYSSLYDILYPTCILESCVDIDDIKENYQKKYLNKHCISLFSSIRYYYYCDNNVFLSTDDNNIHHYLIVYNNNNIKGNGSYDDDIKNGEGVNNNNYNNNSKDIYLYEGKEGIEGESNGNDYSYSYNWIHLEKKKIWKSENIVVSCFYYKNDDANDDDDDYKKLVVGYNNGLINVYNINTYKLKISYKIHNTRITNLKFYKNFIISSDVTKNIFIYDIIKRERIISCEDHMGGIIDLLFLEVPNGKNEKKAQQNEVDKDGILINEEDDDMSNDDSNSDSDNNDNNDNNNNNNNNNNYSDEKKKIYEKNEEKLIGFISIGNDKIMNIWDLNILNLYNEEDMNNLISNNNLSKKKKSKSNKPNKNNSLLKFNPIKQFYLSSDINHAVIIPSIIFQNENNDEKKKKRKFIITDENIKWLILTHDNDGNLLFYNPIKGDVIYKYKENKNTINPSNISKFFLLKYFLYIFREDSSLLIYDIRYFKLLKNYVCKLEGIFEILFFNPNSEQLISDQKYSIHNKHEDHDQDDEEEDMLYKTSNDEKTKKKKCVILLGDNIIRILKFKNNLISQRLLIGHEDIVSCIKLNEKNLLLFSASNDKNIFIWSLRNYYCLYILKDNLYPINAIDINLKHFPSITLVSVCEDSSLRLWKCNIDEEKLKKNNSNKRKRKFEDIFENKESIQSTLTIYPHKVLINDIAISPNCKLVATCSKDKTVKIFETQNLKLIHILEGHKKSVQNVYFSKNDNILYSNSYECVRIWSLNNFECLKSIQSLDFNITRVLILNDSCMINGYSNGNISIINIKNCEKLLTINYHKDKIFCLQSYEDGNKNNNIISASINGELIFFKDISDKIITEHVFEKRKNIFYENCLENLLKEKKINESLLICLKLDKKFKFKTIVENYLNYYTFSILNILKKYQHEYGIKQLINKNKQINNSNILNNNIIKKEQDFIQTKNINNNTVTESSMETQTSINNKEAHQNIVTSEVDYNNMDNNNFYNIFENSDFLESYIFKELSYMQKEGLSEEAMDEQKVKETEINKNTNIYNTKDEKNDLPAIHINNNDDNDNDYNSKEDDNFVLFLKKMKKKSEHSYFLYLNKLMEFITFFVVNHRCAYISNFLLNSIIKYIDHEDICKINNYQYFFEVYNSYIPRHKNRYVKSLQKSKCFELININYYKGDIKMMS</sequence>
<dbReference type="Pfam" id="PF08625">
    <property type="entry name" value="Utp13"/>
    <property type="match status" value="1"/>
</dbReference>
<dbReference type="VEuPathDB" id="PlasmoDB:PGABG01_1011000"/>
<dbReference type="SUPFAM" id="SSF50978">
    <property type="entry name" value="WD40 repeat-like"/>
    <property type="match status" value="1"/>
</dbReference>
<dbReference type="KEGG" id="pgab:PGSY75_1013100"/>
<dbReference type="InterPro" id="IPR011047">
    <property type="entry name" value="Quinoprotein_ADH-like_sf"/>
</dbReference>
<dbReference type="PROSITE" id="PS50294">
    <property type="entry name" value="WD_REPEATS_REGION"/>
    <property type="match status" value="1"/>
</dbReference>
<name>A0A151LKS5_9APIC</name>
<dbReference type="InterPro" id="IPR001680">
    <property type="entry name" value="WD40_rpt"/>
</dbReference>
<gene>
    <name evidence="8" type="ORF">PGSY75_1013100</name>
</gene>
<feature type="compositionally biased region" description="Basic and acidic residues" evidence="6">
    <location>
        <begin position="299"/>
        <end position="310"/>
    </location>
</feature>
<dbReference type="GO" id="GO:0030686">
    <property type="term" value="C:90S preribosome"/>
    <property type="evidence" value="ECO:0007669"/>
    <property type="project" value="TreeGrafter"/>
</dbReference>
<evidence type="ECO:0000256" key="2">
    <source>
        <dbReference type="ARBA" id="ARBA00022574"/>
    </source>
</evidence>
<dbReference type="SUPFAM" id="SSF50998">
    <property type="entry name" value="Quinoprotein alcohol dehydrogenase-like"/>
    <property type="match status" value="1"/>
</dbReference>
<dbReference type="PANTHER" id="PTHR19854">
    <property type="entry name" value="TRANSDUCIN BETA-LIKE 3"/>
    <property type="match status" value="1"/>
</dbReference>
<dbReference type="RefSeq" id="XP_018641513.1">
    <property type="nucleotide sequence ID" value="XM_018785896.1"/>
</dbReference>
<dbReference type="GO" id="GO:0034511">
    <property type="term" value="F:U3 snoRNA binding"/>
    <property type="evidence" value="ECO:0007669"/>
    <property type="project" value="TreeGrafter"/>
</dbReference>
<dbReference type="GeneID" id="29776498"/>
<evidence type="ECO:0000313" key="9">
    <source>
        <dbReference type="Proteomes" id="UP000076004"/>
    </source>
</evidence>
<dbReference type="GO" id="GO:0000480">
    <property type="term" value="P:endonucleolytic cleavage in 5'-ETS of tricistronic rRNA transcript (SSU-rRNA, 5.8S rRNA, LSU-rRNA)"/>
    <property type="evidence" value="ECO:0007669"/>
    <property type="project" value="TreeGrafter"/>
</dbReference>
<dbReference type="EMBL" id="LVLB01000011">
    <property type="protein sequence ID" value="KYN99506.1"/>
    <property type="molecule type" value="Genomic_DNA"/>
</dbReference>
<dbReference type="GO" id="GO:0000472">
    <property type="term" value="P:endonucleolytic cleavage to generate mature 5'-end of SSU-rRNA from (SSU-rRNA, 5.8S rRNA, LSU-rRNA)"/>
    <property type="evidence" value="ECO:0007669"/>
    <property type="project" value="TreeGrafter"/>
</dbReference>
<evidence type="ECO:0000256" key="3">
    <source>
        <dbReference type="ARBA" id="ARBA00022737"/>
    </source>
</evidence>
<evidence type="ECO:0000256" key="5">
    <source>
        <dbReference type="PROSITE-ProRule" id="PRU00221"/>
    </source>
</evidence>
<dbReference type="Proteomes" id="UP000076004">
    <property type="component" value="Chromosome 10"/>
</dbReference>
<dbReference type="InterPro" id="IPR036322">
    <property type="entry name" value="WD40_repeat_dom_sf"/>
</dbReference>
<evidence type="ECO:0000256" key="4">
    <source>
        <dbReference type="ARBA" id="ARBA00023242"/>
    </source>
</evidence>
<feature type="compositionally biased region" description="Low complexity" evidence="6">
    <location>
        <begin position="334"/>
        <end position="347"/>
    </location>
</feature>
<dbReference type="GO" id="GO:0032040">
    <property type="term" value="C:small-subunit processome"/>
    <property type="evidence" value="ECO:0007669"/>
    <property type="project" value="InterPro"/>
</dbReference>
<evidence type="ECO:0000256" key="1">
    <source>
        <dbReference type="ARBA" id="ARBA00004604"/>
    </source>
</evidence>
<protein>
    <submittedName>
        <fullName evidence="8">Putative U3 snoRNA-associated small subunit rRNA processing protein</fullName>
    </submittedName>
</protein>
<evidence type="ECO:0000256" key="6">
    <source>
        <dbReference type="SAM" id="MobiDB-lite"/>
    </source>
</evidence>
<reference evidence="8 9" key="1">
    <citation type="journal article" date="2016" name="Nat. Commun.">
        <title>Genomes of cryptic chimpanzee Plasmodium species reveal key evolutionary events leading to human malaria.</title>
        <authorList>
            <person name="Sundararaman S.A."/>
            <person name="Plenderleith L.J."/>
            <person name="Liu W."/>
            <person name="Loy D.E."/>
            <person name="Learn G.H."/>
            <person name="Li Y."/>
            <person name="Shaw K.S."/>
            <person name="Ayouba A."/>
            <person name="Peeters M."/>
            <person name="Speede S."/>
            <person name="Shaw G.M."/>
            <person name="Bushman F.D."/>
            <person name="Brisson D."/>
            <person name="Rayner J.C."/>
            <person name="Sharp P.M."/>
            <person name="Hahn B.H."/>
        </authorList>
    </citation>
    <scope>NUCLEOTIDE SEQUENCE [LARGE SCALE GENOMIC DNA]</scope>
    <source>
        <strain evidence="8 9">SY75</strain>
    </source>
</reference>
<dbReference type="FunFam" id="2.130.10.10:FF:000748">
    <property type="entry name" value="U3 snoRNA-associated small subunit rRNA processing protein, putative"/>
    <property type="match status" value="1"/>
</dbReference>
<dbReference type="VEuPathDB" id="PlasmoDB:PGSY75_1013100"/>
<feature type="domain" description="U3 small nucleolar RNA-associated protein 13 C-terminal" evidence="7">
    <location>
        <begin position="1139"/>
        <end position="1209"/>
    </location>
</feature>
<evidence type="ECO:0000313" key="8">
    <source>
        <dbReference type="EMBL" id="KYN99506.1"/>
    </source>
</evidence>
<keyword evidence="4" id="KW-0539">Nucleus</keyword>
<dbReference type="AlphaFoldDB" id="A0A151LKS5"/>
<evidence type="ECO:0000259" key="7">
    <source>
        <dbReference type="Pfam" id="PF08625"/>
    </source>
</evidence>
<feature type="repeat" description="WD" evidence="5">
    <location>
        <begin position="773"/>
        <end position="813"/>
    </location>
</feature>
<keyword evidence="3" id="KW-0677">Repeat</keyword>
<keyword evidence="2 5" id="KW-0853">WD repeat</keyword>
<dbReference type="InterPro" id="IPR013934">
    <property type="entry name" value="Utp13_C"/>
</dbReference>
<proteinExistence type="predicted"/>
<feature type="compositionally biased region" description="Acidic residues" evidence="6">
    <location>
        <begin position="314"/>
        <end position="333"/>
    </location>
</feature>
<dbReference type="SMART" id="SM00320">
    <property type="entry name" value="WD40"/>
    <property type="match status" value="8"/>
</dbReference>
<dbReference type="InterPro" id="IPR015943">
    <property type="entry name" value="WD40/YVTN_repeat-like_dom_sf"/>
</dbReference>
<dbReference type="Gene3D" id="2.130.10.10">
    <property type="entry name" value="YVTN repeat-like/Quinoprotein amine dehydrogenase"/>
    <property type="match status" value="2"/>
</dbReference>
<comment type="subcellular location">
    <subcellularLocation>
        <location evidence="1">Nucleus</location>
        <location evidence="1">Nucleolus</location>
    </subcellularLocation>
</comment>